<evidence type="ECO:0000256" key="2">
    <source>
        <dbReference type="ARBA" id="ARBA00022729"/>
    </source>
</evidence>
<name>A0ABX1XF45_9BACL</name>
<keyword evidence="5" id="KW-0449">Lipoprotein</keyword>
<proteinExistence type="predicted"/>
<dbReference type="PANTHER" id="PTHR43649:SF33">
    <property type="entry name" value="POLYGALACTURONAN_RHAMNOGALACTURONAN-BINDING PROTEIN YTCQ"/>
    <property type="match status" value="1"/>
</dbReference>
<keyword evidence="2" id="KW-0732">Signal</keyword>
<comment type="caution">
    <text evidence="6">The sequence shown here is derived from an EMBL/GenBank/DDBJ whole genome shotgun (WGS) entry which is preliminary data.</text>
</comment>
<dbReference type="Proteomes" id="UP000653578">
    <property type="component" value="Unassembled WGS sequence"/>
</dbReference>
<dbReference type="SUPFAM" id="SSF53850">
    <property type="entry name" value="Periplasmic binding protein-like II"/>
    <property type="match status" value="1"/>
</dbReference>
<protein>
    <submittedName>
        <fullName evidence="6">Extracellular solute-binding protein</fullName>
    </submittedName>
</protein>
<dbReference type="EMBL" id="WHNY01000067">
    <property type="protein sequence ID" value="NOU67123.1"/>
    <property type="molecule type" value="Genomic_DNA"/>
</dbReference>
<reference evidence="6 7" key="1">
    <citation type="submission" date="2019-10" db="EMBL/GenBank/DDBJ databases">
        <title>Description of Paenibacillus humi sp. nov.</title>
        <authorList>
            <person name="Carlier A."/>
            <person name="Qi S."/>
        </authorList>
    </citation>
    <scope>NUCLEOTIDE SEQUENCE [LARGE SCALE GENOMIC DNA]</scope>
    <source>
        <strain evidence="6 7">LMG 31461</strain>
    </source>
</reference>
<dbReference type="Pfam" id="PF01547">
    <property type="entry name" value="SBP_bac_1"/>
    <property type="match status" value="1"/>
</dbReference>
<evidence type="ECO:0000256" key="4">
    <source>
        <dbReference type="ARBA" id="ARBA00023139"/>
    </source>
</evidence>
<dbReference type="InterPro" id="IPR006059">
    <property type="entry name" value="SBP"/>
</dbReference>
<evidence type="ECO:0000256" key="5">
    <source>
        <dbReference type="ARBA" id="ARBA00023288"/>
    </source>
</evidence>
<accession>A0ABX1XF45</accession>
<evidence type="ECO:0000256" key="1">
    <source>
        <dbReference type="ARBA" id="ARBA00022475"/>
    </source>
</evidence>
<keyword evidence="1" id="KW-1003">Cell membrane</keyword>
<evidence type="ECO:0000313" key="7">
    <source>
        <dbReference type="Proteomes" id="UP000653578"/>
    </source>
</evidence>
<dbReference type="InterPro" id="IPR050490">
    <property type="entry name" value="Bact_solute-bd_prot1"/>
</dbReference>
<keyword evidence="4" id="KW-0564">Palmitate</keyword>
<organism evidence="6 7">
    <name type="scientific">Paenibacillus plantarum</name>
    <dbReference type="NCBI Taxonomy" id="2654975"/>
    <lineage>
        <taxon>Bacteria</taxon>
        <taxon>Bacillati</taxon>
        <taxon>Bacillota</taxon>
        <taxon>Bacilli</taxon>
        <taxon>Bacillales</taxon>
        <taxon>Paenibacillaceae</taxon>
        <taxon>Paenibacillus</taxon>
    </lineage>
</organism>
<gene>
    <name evidence="6" type="ORF">GC096_24065</name>
</gene>
<dbReference type="Gene3D" id="3.40.190.10">
    <property type="entry name" value="Periplasmic binding protein-like II"/>
    <property type="match status" value="2"/>
</dbReference>
<sequence length="522" mass="57801">MANLQARPFFYINTLLGRFYSMKIQKTALMGMSAVLLAGLVVGCSSNNSAPASTSSGAASTSGAVKNKDVKVMRTYHPSMEQFKGSETINDNKLVNVLKEKSGFNVKFESLPKDNPNQKISIILASGDVPDIMLIPGKSDYFKLAQQGAFEPLDELAKTNIPNLSTFLPKEILDASKLDGKMYGIPVRVAQKVGNGLLERSDILKELSLKEPTTMDEMYTTLKTIKEKKNMAPLTGAAGNPGAFMASFVPYASAFGVGNSTVTKNGKLEFSWLQPEYKEYLTTMKKWYSEGLIDQEFAINKDIKDKMINGTAAFGTVYWGDALAIDTSIKDKKTGGTLQYIPPVSGKNGAAGFQEEGIPGSYIVIPKQAKNKEGAAAFINYIMNADTDKFLTYGIEGQDYKVDNGQIVQTPEQSNNIPWRTLYFFGDSDPSFNARLKVKGFLPYYEPLLKFKQNREETSYAPSIEAYDTKFTELRNYTEENALKFIMGKRDLGEFDKFVQEFNAKGGKAAIDAMNEWFTKKK</sequence>
<keyword evidence="3" id="KW-0472">Membrane</keyword>
<keyword evidence="7" id="KW-1185">Reference proteome</keyword>
<evidence type="ECO:0000313" key="6">
    <source>
        <dbReference type="EMBL" id="NOU67123.1"/>
    </source>
</evidence>
<dbReference type="PANTHER" id="PTHR43649">
    <property type="entry name" value="ARABINOSE-BINDING PROTEIN-RELATED"/>
    <property type="match status" value="1"/>
</dbReference>
<evidence type="ECO:0000256" key="3">
    <source>
        <dbReference type="ARBA" id="ARBA00023136"/>
    </source>
</evidence>